<gene>
    <name evidence="4" type="ORF">VFH_IV099320</name>
</gene>
<feature type="region of interest" description="Disordered" evidence="1">
    <location>
        <begin position="1"/>
        <end position="20"/>
    </location>
</feature>
<accession>A0AAV1AGM0</accession>
<keyword evidence="5" id="KW-1185">Reference proteome</keyword>
<reference evidence="4 5" key="1">
    <citation type="submission" date="2023-01" db="EMBL/GenBank/DDBJ databases">
        <authorList>
            <person name="Kreplak J."/>
        </authorList>
    </citation>
    <scope>NUCLEOTIDE SEQUENCE [LARGE SCALE GENOMIC DNA]</scope>
</reference>
<evidence type="ECO:0000313" key="5">
    <source>
        <dbReference type="Proteomes" id="UP001157006"/>
    </source>
</evidence>
<dbReference type="InterPro" id="IPR004312">
    <property type="entry name" value="ATHILA_Orf1_C"/>
</dbReference>
<protein>
    <recommendedName>
        <fullName evidence="3">Arabidopsis retrotransposon Orf1 C-terminal domain-containing protein</fullName>
    </recommendedName>
</protein>
<dbReference type="Pfam" id="PF03078">
    <property type="entry name" value="ATHILA"/>
    <property type="match status" value="1"/>
</dbReference>
<dbReference type="Proteomes" id="UP001157006">
    <property type="component" value="Chromosome 4"/>
</dbReference>
<name>A0AAV1AGM0_VICFA</name>
<keyword evidence="2" id="KW-0472">Membrane</keyword>
<evidence type="ECO:0000259" key="3">
    <source>
        <dbReference type="Pfam" id="PF03078"/>
    </source>
</evidence>
<feature type="domain" description="Arabidopsis retrotransposon Orf1 C-terminal" evidence="3">
    <location>
        <begin position="34"/>
        <end position="191"/>
    </location>
</feature>
<organism evidence="4 5">
    <name type="scientific">Vicia faba</name>
    <name type="common">Broad bean</name>
    <name type="synonym">Faba vulgaris</name>
    <dbReference type="NCBI Taxonomy" id="3906"/>
    <lineage>
        <taxon>Eukaryota</taxon>
        <taxon>Viridiplantae</taxon>
        <taxon>Streptophyta</taxon>
        <taxon>Embryophyta</taxon>
        <taxon>Tracheophyta</taxon>
        <taxon>Spermatophyta</taxon>
        <taxon>Magnoliopsida</taxon>
        <taxon>eudicotyledons</taxon>
        <taxon>Gunneridae</taxon>
        <taxon>Pentapetalae</taxon>
        <taxon>rosids</taxon>
        <taxon>fabids</taxon>
        <taxon>Fabales</taxon>
        <taxon>Fabaceae</taxon>
        <taxon>Papilionoideae</taxon>
        <taxon>50 kb inversion clade</taxon>
        <taxon>NPAAA clade</taxon>
        <taxon>Hologalegina</taxon>
        <taxon>IRL clade</taxon>
        <taxon>Fabeae</taxon>
        <taxon>Vicia</taxon>
    </lineage>
</organism>
<dbReference type="AlphaFoldDB" id="A0AAV1AGM0"/>
<evidence type="ECO:0000313" key="4">
    <source>
        <dbReference type="EMBL" id="CAI8608718.1"/>
    </source>
</evidence>
<evidence type="ECO:0000256" key="1">
    <source>
        <dbReference type="SAM" id="MobiDB-lite"/>
    </source>
</evidence>
<sequence length="316" mass="35988">MAPRNNQRQVKLDRPPPDLSNIIFRDNDDGQQQQKYKKFYTRSVVPTKYVSSECLETLGMTDSIVFMLNNTGLTSLYTNSCPIYEPLVLEFLSSFSYTTPVDDPYTTGTANFRMFNQEYSLNQERVAELLSFTRGEHVHYKPFDDDHDLSWDQVGFSLWNDLTGQTTESWRDLYASQIHNPALSHIHTCVNAAGTNPFVFGGIITSLAYALGLSAELFSLLQYMMPATLLDVIYCRDSHIISPRHDGRFTLVINHRQIPDFVLPCPNRIDVRVCANCRYALDAPAAQQPNNPAANFAAMQAHMLRQDQLFHAMQQN</sequence>
<keyword evidence="2" id="KW-1133">Transmembrane helix</keyword>
<evidence type="ECO:0000256" key="2">
    <source>
        <dbReference type="SAM" id="Phobius"/>
    </source>
</evidence>
<dbReference type="EMBL" id="OX451739">
    <property type="protein sequence ID" value="CAI8608718.1"/>
    <property type="molecule type" value="Genomic_DNA"/>
</dbReference>
<keyword evidence="2" id="KW-0812">Transmembrane</keyword>
<proteinExistence type="predicted"/>
<feature type="transmembrane region" description="Helical" evidence="2">
    <location>
        <begin position="198"/>
        <end position="221"/>
    </location>
</feature>